<dbReference type="InterPro" id="IPR048863">
    <property type="entry name" value="BRR2_plug"/>
</dbReference>
<dbReference type="EMBL" id="MU007016">
    <property type="protein sequence ID" value="KAF2434444.1"/>
    <property type="molecule type" value="Genomic_DNA"/>
</dbReference>
<evidence type="ECO:0000256" key="1">
    <source>
        <dbReference type="ARBA" id="ARBA00005432"/>
    </source>
</evidence>
<dbReference type="PANTHER" id="PTHR10291">
    <property type="entry name" value="DEHYDRODOLICHYL DIPHOSPHATE SYNTHASE FAMILY MEMBER"/>
    <property type="match status" value="1"/>
</dbReference>
<gene>
    <name evidence="5" type="ORF">EJ08DRAFT_693483</name>
</gene>
<organism evidence="5 6">
    <name type="scientific">Tothia fuscella</name>
    <dbReference type="NCBI Taxonomy" id="1048955"/>
    <lineage>
        <taxon>Eukaryota</taxon>
        <taxon>Fungi</taxon>
        <taxon>Dikarya</taxon>
        <taxon>Ascomycota</taxon>
        <taxon>Pezizomycotina</taxon>
        <taxon>Dothideomycetes</taxon>
        <taxon>Pleosporomycetidae</taxon>
        <taxon>Venturiales</taxon>
        <taxon>Cylindrosympodiaceae</taxon>
        <taxon>Tothia</taxon>
    </lineage>
</organism>
<comment type="caution">
    <text evidence="5">The sequence shown here is derived from an EMBL/GenBank/DDBJ whole genome shotgun (WGS) entry which is preliminary data.</text>
</comment>
<dbReference type="Proteomes" id="UP000800235">
    <property type="component" value="Unassembled WGS sequence"/>
</dbReference>
<dbReference type="GO" id="GO:0005811">
    <property type="term" value="C:lipid droplet"/>
    <property type="evidence" value="ECO:0007669"/>
    <property type="project" value="TreeGrafter"/>
</dbReference>
<sequence length="447" mass="50382">MPNSSSLHISNLRKWLVQSPPAEWALGNIKELLLASVRQGAVPQHVAFVMDGNRRFARSHQIETIEGHNLGFEALARILEVCYKIGVKVVTIYAFSIENFKRTKYEVDALMDMAKVKLSQLAQHGELLARYGAKMEFLGQRDMVRPDVLEAIDKAIKLTAKNGKAVLNICAPYTSRDEITTAIRNTVIDYSEPVRPTLKRPFSETHIARNIRAQQLSTVSESEENGQLDTTLAGALNQEGSMDSETMGIYNRVDDIVERYLTDLTINEAPASAPTDIIIECLRDTTLSEEEKRAKVDEALDGNVDASDFAELQSLADQMNSSHLDPTTSSTTSTTLNLSTSDPTSVSSSLHPTNFRDPESITARTLTAHTFTGLRTPPLDLLIRTSGVERLSDFMLWQCHQETEIIFLKCMWPEFDLWQFLPVLLEWQWRRRKEGQVDRKRGRSKIE</sequence>
<dbReference type="CDD" id="cd00475">
    <property type="entry name" value="Cis_IPPS"/>
    <property type="match status" value="1"/>
</dbReference>
<dbReference type="AlphaFoldDB" id="A0A9P4P0G3"/>
<evidence type="ECO:0000313" key="6">
    <source>
        <dbReference type="Proteomes" id="UP000800235"/>
    </source>
</evidence>
<feature type="region of interest" description="Disordered" evidence="3">
    <location>
        <begin position="319"/>
        <end position="354"/>
    </location>
</feature>
<comment type="similarity">
    <text evidence="1">Belongs to the UPP synthase family.</text>
</comment>
<dbReference type="InterPro" id="IPR001441">
    <property type="entry name" value="UPP_synth-like"/>
</dbReference>
<evidence type="ECO:0000313" key="5">
    <source>
        <dbReference type="EMBL" id="KAF2434444.1"/>
    </source>
</evidence>
<accession>A0A9P4P0G3</accession>
<dbReference type="HAMAP" id="MF_01139">
    <property type="entry name" value="ISPT"/>
    <property type="match status" value="1"/>
</dbReference>
<proteinExistence type="inferred from homology"/>
<dbReference type="GO" id="GO:0005783">
    <property type="term" value="C:endoplasmic reticulum"/>
    <property type="evidence" value="ECO:0007669"/>
    <property type="project" value="TreeGrafter"/>
</dbReference>
<dbReference type="GO" id="GO:0016094">
    <property type="term" value="P:polyprenol biosynthetic process"/>
    <property type="evidence" value="ECO:0007669"/>
    <property type="project" value="TreeGrafter"/>
</dbReference>
<dbReference type="NCBIfam" id="TIGR00055">
    <property type="entry name" value="uppS"/>
    <property type="match status" value="1"/>
</dbReference>
<evidence type="ECO:0000256" key="2">
    <source>
        <dbReference type="ARBA" id="ARBA00022679"/>
    </source>
</evidence>
<dbReference type="GO" id="GO:1904423">
    <property type="term" value="C:dehydrodolichyl diphosphate synthase complex"/>
    <property type="evidence" value="ECO:0007669"/>
    <property type="project" value="TreeGrafter"/>
</dbReference>
<dbReference type="InterPro" id="IPR036424">
    <property type="entry name" value="UPP_synth-like_sf"/>
</dbReference>
<dbReference type="Pfam" id="PF21188">
    <property type="entry name" value="BRR2_plug"/>
    <property type="match status" value="1"/>
</dbReference>
<feature type="domain" description="Pre-mRNA-splicing helicase BRR2-like plug" evidence="4">
    <location>
        <begin position="273"/>
        <end position="315"/>
    </location>
</feature>
<keyword evidence="2" id="KW-0808">Transferase</keyword>
<name>A0A9P4P0G3_9PEZI</name>
<dbReference type="OrthoDB" id="4173905at2759"/>
<dbReference type="GO" id="GO:0045547">
    <property type="term" value="F:ditrans,polycis-polyprenyl diphosphate synthase [(2E,6E)-farnesyl diphosphate specific] activity"/>
    <property type="evidence" value="ECO:0007669"/>
    <property type="project" value="TreeGrafter"/>
</dbReference>
<dbReference type="SUPFAM" id="SSF64005">
    <property type="entry name" value="Undecaprenyl diphosphate synthase"/>
    <property type="match status" value="2"/>
</dbReference>
<evidence type="ECO:0000259" key="4">
    <source>
        <dbReference type="Pfam" id="PF21188"/>
    </source>
</evidence>
<dbReference type="Pfam" id="PF01255">
    <property type="entry name" value="Prenyltransf"/>
    <property type="match status" value="2"/>
</dbReference>
<dbReference type="PANTHER" id="PTHR10291:SF43">
    <property type="entry name" value="DEHYDRODOLICHYL DIPHOSPHATE SYNTHASE COMPLEX SUBUNIT DHDDS"/>
    <property type="match status" value="1"/>
</dbReference>
<reference evidence="5" key="1">
    <citation type="journal article" date="2020" name="Stud. Mycol.">
        <title>101 Dothideomycetes genomes: a test case for predicting lifestyles and emergence of pathogens.</title>
        <authorList>
            <person name="Haridas S."/>
            <person name="Albert R."/>
            <person name="Binder M."/>
            <person name="Bloem J."/>
            <person name="Labutti K."/>
            <person name="Salamov A."/>
            <person name="Andreopoulos B."/>
            <person name="Baker S."/>
            <person name="Barry K."/>
            <person name="Bills G."/>
            <person name="Bluhm B."/>
            <person name="Cannon C."/>
            <person name="Castanera R."/>
            <person name="Culley D."/>
            <person name="Daum C."/>
            <person name="Ezra D."/>
            <person name="Gonzalez J."/>
            <person name="Henrissat B."/>
            <person name="Kuo A."/>
            <person name="Liang C."/>
            <person name="Lipzen A."/>
            <person name="Lutzoni F."/>
            <person name="Magnuson J."/>
            <person name="Mondo S."/>
            <person name="Nolan M."/>
            <person name="Ohm R."/>
            <person name="Pangilinan J."/>
            <person name="Park H.-J."/>
            <person name="Ramirez L."/>
            <person name="Alfaro M."/>
            <person name="Sun H."/>
            <person name="Tritt A."/>
            <person name="Yoshinaga Y."/>
            <person name="Zwiers L.-H."/>
            <person name="Turgeon B."/>
            <person name="Goodwin S."/>
            <person name="Spatafora J."/>
            <person name="Crous P."/>
            <person name="Grigoriev I."/>
        </authorList>
    </citation>
    <scope>NUCLEOTIDE SEQUENCE</scope>
    <source>
        <strain evidence="5">CBS 130266</strain>
    </source>
</reference>
<protein>
    <submittedName>
        <fullName evidence="5">Di-trans-poly-cis-decaprenylcistransferase</fullName>
    </submittedName>
</protein>
<feature type="compositionally biased region" description="Low complexity" evidence="3">
    <location>
        <begin position="321"/>
        <end position="349"/>
    </location>
</feature>
<dbReference type="PROSITE" id="PS01066">
    <property type="entry name" value="UPP_SYNTHASE"/>
    <property type="match status" value="1"/>
</dbReference>
<keyword evidence="6" id="KW-1185">Reference proteome</keyword>
<evidence type="ECO:0000256" key="3">
    <source>
        <dbReference type="SAM" id="MobiDB-lite"/>
    </source>
</evidence>
<dbReference type="Gene3D" id="3.40.1180.10">
    <property type="entry name" value="Decaprenyl diphosphate synthase-like"/>
    <property type="match status" value="1"/>
</dbReference>
<dbReference type="InterPro" id="IPR018520">
    <property type="entry name" value="UPP_synth-like_CS"/>
</dbReference>
<dbReference type="GO" id="GO:0016020">
    <property type="term" value="C:membrane"/>
    <property type="evidence" value="ECO:0007669"/>
    <property type="project" value="TreeGrafter"/>
</dbReference>